<accession>A0A399F837</accession>
<dbReference type="OrthoDB" id="25999at2"/>
<dbReference type="EMBL" id="QWLB01000013">
    <property type="protein sequence ID" value="RIH92834.1"/>
    <property type="molecule type" value="Genomic_DNA"/>
</dbReference>
<keyword evidence="3" id="KW-1185">Reference proteome</keyword>
<feature type="transmembrane region" description="Helical" evidence="1">
    <location>
        <begin position="92"/>
        <end position="112"/>
    </location>
</feature>
<dbReference type="AlphaFoldDB" id="A0A399F837"/>
<keyword evidence="1" id="KW-0472">Membrane</keyword>
<protein>
    <submittedName>
        <fullName evidence="2">Uncharacterized protein</fullName>
    </submittedName>
</protein>
<sequence length="243" mass="26281">MLEAMWLSLVPWGFVVLGLLPLGLFPRQISLYPGVVFLLAALVLAATASLYARVPLESRVRFFWVLGLSVLANVLGVEAARDLARIPGEITVAAGIGSLIAGGLLLMGWYYLGQSKAPNPALAAARSSSSVLDQAELQALAPSLEALSAVRPVTLLLLHTAKEVGTDLLSYLRQPDLIFSLEPGHYLIALQGSGTEGAQIVFRRLRQNIPIRAYAVLPLQKMSIAEAVRQLEGELQHYYLTQQ</sequence>
<keyword evidence="1" id="KW-1133">Transmembrane helix</keyword>
<evidence type="ECO:0000313" key="2">
    <source>
        <dbReference type="EMBL" id="RIH92834.1"/>
    </source>
</evidence>
<evidence type="ECO:0000256" key="1">
    <source>
        <dbReference type="SAM" id="Phobius"/>
    </source>
</evidence>
<feature type="transmembrane region" description="Helical" evidence="1">
    <location>
        <begin position="6"/>
        <end position="24"/>
    </location>
</feature>
<feature type="transmembrane region" description="Helical" evidence="1">
    <location>
        <begin position="62"/>
        <end position="80"/>
    </location>
</feature>
<name>A0A399F837_9DEIN</name>
<dbReference type="Proteomes" id="UP000266178">
    <property type="component" value="Unassembled WGS sequence"/>
</dbReference>
<comment type="caution">
    <text evidence="2">The sequence shown here is derived from an EMBL/GenBank/DDBJ whole genome shotgun (WGS) entry which is preliminary data.</text>
</comment>
<feature type="transmembrane region" description="Helical" evidence="1">
    <location>
        <begin position="31"/>
        <end position="50"/>
    </location>
</feature>
<evidence type="ECO:0000313" key="3">
    <source>
        <dbReference type="Proteomes" id="UP000266178"/>
    </source>
</evidence>
<organism evidence="2 3">
    <name type="scientific">Meiothermus granaticius NBRC 107808</name>
    <dbReference type="NCBI Taxonomy" id="1227551"/>
    <lineage>
        <taxon>Bacteria</taxon>
        <taxon>Thermotogati</taxon>
        <taxon>Deinococcota</taxon>
        <taxon>Deinococci</taxon>
        <taxon>Thermales</taxon>
        <taxon>Thermaceae</taxon>
        <taxon>Meiothermus</taxon>
    </lineage>
</organism>
<proteinExistence type="predicted"/>
<gene>
    <name evidence="2" type="ORF">Mgrana_01242</name>
</gene>
<reference evidence="2 3" key="1">
    <citation type="submission" date="2018-08" db="EMBL/GenBank/DDBJ databases">
        <title>Meiothermus granaticius genome AF-68 sequencing project.</title>
        <authorList>
            <person name="Da Costa M.S."/>
            <person name="Albuquerque L."/>
            <person name="Raposo P."/>
            <person name="Froufe H.J.C."/>
            <person name="Barroso C.S."/>
            <person name="Egas C."/>
        </authorList>
    </citation>
    <scope>NUCLEOTIDE SEQUENCE [LARGE SCALE GENOMIC DNA]</scope>
    <source>
        <strain evidence="2 3">AF-68</strain>
    </source>
</reference>
<keyword evidence="1" id="KW-0812">Transmembrane</keyword>